<sequence>MDSIFNPNADDITKKIIVSLERISQSFRVLLWEQAKEYRLSPIQIQILIFCMFHPAEKRKIGHLALEFSLTKPTVSDAVKSLEKKGLILKIKEEDARSYSIQLTEKGKEITEKTSHFANSMEKGLSSLSVNEKNTFFMSLLQMIHSLNKQDIITVQRMCFTCFHYQKEKDNHYCTLIKKPLKTKELRVDCPEHQAIST</sequence>
<evidence type="ECO:0000313" key="5">
    <source>
        <dbReference type="EMBL" id="MFD2591734.1"/>
    </source>
</evidence>
<evidence type="ECO:0000256" key="2">
    <source>
        <dbReference type="ARBA" id="ARBA00023125"/>
    </source>
</evidence>
<keyword evidence="1" id="KW-0805">Transcription regulation</keyword>
<dbReference type="CDD" id="cd00090">
    <property type="entry name" value="HTH_ARSR"/>
    <property type="match status" value="1"/>
</dbReference>
<dbReference type="InterPro" id="IPR000835">
    <property type="entry name" value="HTH_MarR-typ"/>
</dbReference>
<gene>
    <name evidence="5" type="ORF">ACFSTE_12920</name>
</gene>
<dbReference type="Pfam" id="PF12802">
    <property type="entry name" value="MarR_2"/>
    <property type="match status" value="1"/>
</dbReference>
<dbReference type="Gene3D" id="1.10.10.10">
    <property type="entry name" value="Winged helix-like DNA-binding domain superfamily/Winged helix DNA-binding domain"/>
    <property type="match status" value="1"/>
</dbReference>
<dbReference type="RefSeq" id="WP_176027179.1">
    <property type="nucleotide sequence ID" value="NZ_JBHSJV010000001.1"/>
</dbReference>
<name>A0ABW5NA21_9FLAO</name>
<dbReference type="PANTHER" id="PTHR42756:SF1">
    <property type="entry name" value="TRANSCRIPTIONAL REPRESSOR OF EMRAB OPERON"/>
    <property type="match status" value="1"/>
</dbReference>
<evidence type="ECO:0000256" key="1">
    <source>
        <dbReference type="ARBA" id="ARBA00023015"/>
    </source>
</evidence>
<accession>A0ABW5NA21</accession>
<dbReference type="PANTHER" id="PTHR42756">
    <property type="entry name" value="TRANSCRIPTIONAL REGULATOR, MARR"/>
    <property type="match status" value="1"/>
</dbReference>
<protein>
    <submittedName>
        <fullName evidence="5">MarR family winged helix-turn-helix transcriptional regulator</fullName>
    </submittedName>
</protein>
<dbReference type="InterPro" id="IPR011991">
    <property type="entry name" value="ArsR-like_HTH"/>
</dbReference>
<proteinExistence type="predicted"/>
<dbReference type="PROSITE" id="PS50995">
    <property type="entry name" value="HTH_MARR_2"/>
    <property type="match status" value="1"/>
</dbReference>
<keyword evidence="6" id="KW-1185">Reference proteome</keyword>
<reference evidence="6" key="1">
    <citation type="journal article" date="2019" name="Int. J. Syst. Evol. Microbiol.">
        <title>The Global Catalogue of Microorganisms (GCM) 10K type strain sequencing project: providing services to taxonomists for standard genome sequencing and annotation.</title>
        <authorList>
            <consortium name="The Broad Institute Genomics Platform"/>
            <consortium name="The Broad Institute Genome Sequencing Center for Infectious Disease"/>
            <person name="Wu L."/>
            <person name="Ma J."/>
        </authorList>
    </citation>
    <scope>NUCLEOTIDE SEQUENCE [LARGE SCALE GENOMIC DNA]</scope>
    <source>
        <strain evidence="6">KCTC 42423</strain>
    </source>
</reference>
<feature type="domain" description="HTH marR-type" evidence="4">
    <location>
        <begin position="13"/>
        <end position="146"/>
    </location>
</feature>
<organism evidence="5 6">
    <name type="scientific">Aquimarina hainanensis</name>
    <dbReference type="NCBI Taxonomy" id="1578017"/>
    <lineage>
        <taxon>Bacteria</taxon>
        <taxon>Pseudomonadati</taxon>
        <taxon>Bacteroidota</taxon>
        <taxon>Flavobacteriia</taxon>
        <taxon>Flavobacteriales</taxon>
        <taxon>Flavobacteriaceae</taxon>
        <taxon>Aquimarina</taxon>
    </lineage>
</organism>
<comment type="caution">
    <text evidence="5">The sequence shown here is derived from an EMBL/GenBank/DDBJ whole genome shotgun (WGS) entry which is preliminary data.</text>
</comment>
<evidence type="ECO:0000259" key="4">
    <source>
        <dbReference type="PROSITE" id="PS50995"/>
    </source>
</evidence>
<evidence type="ECO:0000256" key="3">
    <source>
        <dbReference type="ARBA" id="ARBA00023163"/>
    </source>
</evidence>
<dbReference type="SUPFAM" id="SSF46785">
    <property type="entry name" value="Winged helix' DNA-binding domain"/>
    <property type="match status" value="1"/>
</dbReference>
<keyword evidence="2" id="KW-0238">DNA-binding</keyword>
<dbReference type="EMBL" id="JBHULX010000022">
    <property type="protein sequence ID" value="MFD2591734.1"/>
    <property type="molecule type" value="Genomic_DNA"/>
</dbReference>
<evidence type="ECO:0000313" key="6">
    <source>
        <dbReference type="Proteomes" id="UP001597459"/>
    </source>
</evidence>
<dbReference type="InterPro" id="IPR036390">
    <property type="entry name" value="WH_DNA-bd_sf"/>
</dbReference>
<dbReference type="Proteomes" id="UP001597459">
    <property type="component" value="Unassembled WGS sequence"/>
</dbReference>
<dbReference type="InterPro" id="IPR036388">
    <property type="entry name" value="WH-like_DNA-bd_sf"/>
</dbReference>
<keyword evidence="3" id="KW-0804">Transcription</keyword>
<dbReference type="SMART" id="SM00347">
    <property type="entry name" value="HTH_MARR"/>
    <property type="match status" value="1"/>
</dbReference>